<sequence>MADEISKAQAVWPGSKMLFEIIHKEIPAKIPANMTLVIFEDDQCLAFRDISREASTHFLHVLGIIFPSLGNDQCLQVPIC</sequence>
<reference evidence="1 2" key="1">
    <citation type="submission" date="2021-02" db="EMBL/GenBank/DDBJ databases">
        <title>Safari Cat Assemblies.</title>
        <authorList>
            <person name="Bredemeyer K.R."/>
            <person name="Murphy W.J."/>
        </authorList>
    </citation>
    <scope>NUCLEOTIDE SEQUENCE [LARGE SCALE GENOMIC DNA]</scope>
</reference>
<evidence type="ECO:0000313" key="2">
    <source>
        <dbReference type="Proteomes" id="UP000823872"/>
    </source>
</evidence>
<name>A0ABI7YYC8_FELCA</name>
<dbReference type="InterPro" id="IPR036265">
    <property type="entry name" value="HIT-like_sf"/>
</dbReference>
<dbReference type="Ensembl" id="ENSFCTT00005054188.1">
    <property type="protein sequence ID" value="ENSFCTP00005039878.1"/>
    <property type="gene ID" value="ENSFCTG00005018828.1"/>
</dbReference>
<evidence type="ECO:0000313" key="1">
    <source>
        <dbReference type="Ensembl" id="ENSFCTP00005039878.1"/>
    </source>
</evidence>
<dbReference type="Proteomes" id="UP000823872">
    <property type="component" value="Chromosome C1"/>
</dbReference>
<organism evidence="1 2">
    <name type="scientific">Felis catus</name>
    <name type="common">Cat</name>
    <name type="synonym">Felis silvestris catus</name>
    <dbReference type="NCBI Taxonomy" id="9685"/>
    <lineage>
        <taxon>Eukaryota</taxon>
        <taxon>Metazoa</taxon>
        <taxon>Chordata</taxon>
        <taxon>Craniata</taxon>
        <taxon>Vertebrata</taxon>
        <taxon>Euteleostomi</taxon>
        <taxon>Mammalia</taxon>
        <taxon>Eutheria</taxon>
        <taxon>Laurasiatheria</taxon>
        <taxon>Carnivora</taxon>
        <taxon>Feliformia</taxon>
        <taxon>Felidae</taxon>
        <taxon>Felinae</taxon>
        <taxon>Felis</taxon>
    </lineage>
</organism>
<accession>A0ABI7YYC8</accession>
<dbReference type="Gene3D" id="3.30.428.10">
    <property type="entry name" value="HIT-like"/>
    <property type="match status" value="1"/>
</dbReference>
<proteinExistence type="predicted"/>
<keyword evidence="2" id="KW-1185">Reference proteome</keyword>
<reference evidence="1" key="3">
    <citation type="submission" date="2025-09" db="UniProtKB">
        <authorList>
            <consortium name="Ensembl"/>
        </authorList>
    </citation>
    <scope>IDENTIFICATION</scope>
    <source>
        <strain evidence="1">breed Abyssinian</strain>
    </source>
</reference>
<reference evidence="1" key="2">
    <citation type="submission" date="2025-08" db="UniProtKB">
        <authorList>
            <consortium name="Ensembl"/>
        </authorList>
    </citation>
    <scope>IDENTIFICATION</scope>
    <source>
        <strain evidence="1">breed Abyssinian</strain>
    </source>
</reference>
<protein>
    <submittedName>
        <fullName evidence="1">Uncharacterized protein</fullName>
    </submittedName>
</protein>
<dbReference type="GeneTree" id="ENSGT00980000200292"/>